<organism evidence="1 2">
    <name type="scientific">Lacrimispora sphenoides JCM 1415</name>
    <dbReference type="NCBI Taxonomy" id="1297793"/>
    <lineage>
        <taxon>Bacteria</taxon>
        <taxon>Bacillati</taxon>
        <taxon>Bacillota</taxon>
        <taxon>Clostridia</taxon>
        <taxon>Lachnospirales</taxon>
        <taxon>Lachnospiraceae</taxon>
        <taxon>Lacrimispora</taxon>
    </lineage>
</organism>
<evidence type="ECO:0000313" key="2">
    <source>
        <dbReference type="Proteomes" id="UP000198970"/>
    </source>
</evidence>
<name>A0ABY1CI29_9FIRM</name>
<reference evidence="1 2" key="1">
    <citation type="submission" date="2016-10" db="EMBL/GenBank/DDBJ databases">
        <authorList>
            <person name="Varghese N."/>
            <person name="Submissions S."/>
        </authorList>
    </citation>
    <scope>NUCLEOTIDE SEQUENCE [LARGE SCALE GENOMIC DNA]</scope>
    <source>
        <strain evidence="1 2">ATCC 19403</strain>
    </source>
</reference>
<keyword evidence="2" id="KW-1185">Reference proteome</keyword>
<dbReference type="Proteomes" id="UP000198970">
    <property type="component" value="Chromosome I"/>
</dbReference>
<gene>
    <name evidence="1" type="ORF">SAMN02745906_4269</name>
</gene>
<evidence type="ECO:0000313" key="1">
    <source>
        <dbReference type="EMBL" id="SEU04129.1"/>
    </source>
</evidence>
<dbReference type="EMBL" id="LT630003">
    <property type="protein sequence ID" value="SEU04129.1"/>
    <property type="molecule type" value="Genomic_DNA"/>
</dbReference>
<dbReference type="RefSeq" id="WP_100043425.1">
    <property type="nucleotide sequence ID" value="NZ_LT630003.1"/>
</dbReference>
<sequence>MKTECVEVNDGLAEGDILFSMETDDEKKLLEKIFLSVVGGYINVDFEKVRPYVKTDLEIALIENGNGNEYQYMQMSKPTDSDFGTVSVVFSVLELITSAKEIKFSLKGKKKFYLTMLTEKGKITFETCEEKKKINEAFGVYDENDVHIVAHDTGCPAYYMEQGFKVSCI</sequence>
<proteinExistence type="predicted"/>
<protein>
    <submittedName>
        <fullName evidence="1">Uncharacterized protein</fullName>
    </submittedName>
</protein>
<accession>A0ABY1CI29</accession>